<dbReference type="InterPro" id="IPR036890">
    <property type="entry name" value="HATPase_C_sf"/>
</dbReference>
<keyword evidence="3" id="KW-0902">Two-component regulatory system</keyword>
<keyword evidence="2" id="KW-0418">Kinase</keyword>
<dbReference type="Pfam" id="PF02518">
    <property type="entry name" value="HATPase_c"/>
    <property type="match status" value="1"/>
</dbReference>
<dbReference type="SUPFAM" id="SSF49785">
    <property type="entry name" value="Galactose-binding domain-like"/>
    <property type="match status" value="1"/>
</dbReference>
<dbReference type="AlphaFoldDB" id="A0A934VQ72"/>
<dbReference type="EMBL" id="JAENIL010000007">
    <property type="protein sequence ID" value="MBK1876199.1"/>
    <property type="molecule type" value="Genomic_DNA"/>
</dbReference>
<name>A0A934VQ72_9BACT</name>
<evidence type="ECO:0000256" key="1">
    <source>
        <dbReference type="ARBA" id="ARBA00022679"/>
    </source>
</evidence>
<accession>A0A934VQ72</accession>
<dbReference type="Gene3D" id="3.30.565.10">
    <property type="entry name" value="Histidine kinase-like ATPase, C-terminal domain"/>
    <property type="match status" value="1"/>
</dbReference>
<dbReference type="GO" id="GO:0016020">
    <property type="term" value="C:membrane"/>
    <property type="evidence" value="ECO:0007669"/>
    <property type="project" value="InterPro"/>
</dbReference>
<dbReference type="InterPro" id="IPR005467">
    <property type="entry name" value="His_kinase_dom"/>
</dbReference>
<keyword evidence="1" id="KW-0808">Transferase</keyword>
<protein>
    <recommendedName>
        <fullName evidence="5">Histidine kinase domain-containing protein</fullName>
    </recommendedName>
</protein>
<keyword evidence="4" id="KW-0472">Membrane</keyword>
<evidence type="ECO:0000256" key="3">
    <source>
        <dbReference type="ARBA" id="ARBA00023012"/>
    </source>
</evidence>
<dbReference type="InterPro" id="IPR050482">
    <property type="entry name" value="Sensor_HK_TwoCompSys"/>
</dbReference>
<dbReference type="InterPro" id="IPR008979">
    <property type="entry name" value="Galactose-bd-like_sf"/>
</dbReference>
<dbReference type="Gene3D" id="1.20.5.1930">
    <property type="match status" value="1"/>
</dbReference>
<proteinExistence type="predicted"/>
<gene>
    <name evidence="6" type="ORF">JIN87_04925</name>
</gene>
<dbReference type="Gene3D" id="2.60.120.260">
    <property type="entry name" value="Galactose-binding domain-like"/>
    <property type="match status" value="2"/>
</dbReference>
<feature type="domain" description="Histidine kinase" evidence="5">
    <location>
        <begin position="493"/>
        <end position="681"/>
    </location>
</feature>
<evidence type="ECO:0000313" key="7">
    <source>
        <dbReference type="Proteomes" id="UP000617628"/>
    </source>
</evidence>
<evidence type="ECO:0000259" key="5">
    <source>
        <dbReference type="PROSITE" id="PS50109"/>
    </source>
</evidence>
<dbReference type="PANTHER" id="PTHR24421">
    <property type="entry name" value="NITRATE/NITRITE SENSOR PROTEIN NARX-RELATED"/>
    <property type="match status" value="1"/>
</dbReference>
<feature type="transmembrane region" description="Helical" evidence="4">
    <location>
        <begin position="456"/>
        <end position="474"/>
    </location>
</feature>
<dbReference type="InterPro" id="IPR011712">
    <property type="entry name" value="Sig_transdc_His_kin_sub3_dim/P"/>
</dbReference>
<keyword evidence="4" id="KW-1133">Transmembrane helix</keyword>
<evidence type="ECO:0000256" key="4">
    <source>
        <dbReference type="SAM" id="Phobius"/>
    </source>
</evidence>
<sequence>MRLLTHQLKPLFASLTLAGSLSLGYASDPHTPAAADEASSELNNNWSPLPHLKIRQLEAELGQLRNELEELPYLYPILSQNRIGYHSSFDGDTEAAQHTIDFNLSKNFRVRSVALVPAYHPSEQERNAYAFPKRFKIEFRDPDTNEFETLVNWMERDFPSPGRYPLFFSDIERVTNKIRLTVAKGEEDPSNYFALGEFYIWGGTTNNFLVDNVALWTSTRVSASSNFSLPPKWDLEFLKDGVSGLGFPLSKIDEHREDLMIRSEEGAQISETVELTIDLGKSQRIGRFDLWPAKAPDGLALPGVGFPQSVKVEVSNDPSFEDFTAIKPTGEADKGQYGALFSVCIKPPNVRYLRVTLEGLQIQNDARILGLGEIAMYDVEGNLVSGEIVKHDGIPMHFTNQVARLLDGYCFGKRILPDLKWIEALAQRKPLESRIAALEAELASTQVIWGYLRDRLLVAAAILFCVLVSVVVFYQQIRKKRELSKQAERITRDLHDEVGSSLGSISLLAEELTETSDDKQLANDLDDLSLMAREATASLREIIKVKSQQDVSLAELFDSLSERASKVLRGVSLSYQISEELPEQEIPLSIKRHISMLFKEAIHNCARHSQATELSIIVSSDSQFLYLQIKDNGIGFEPSQIQRGWGLDNMKQRADEMRGEIMIESTPGAGTSIHLKTPLASLSQEPTHGYKTSNV</sequence>
<reference evidence="6" key="1">
    <citation type="submission" date="2021-01" db="EMBL/GenBank/DDBJ databases">
        <title>Modified the classification status of verrucomicrobia.</title>
        <authorList>
            <person name="Feng X."/>
        </authorList>
    </citation>
    <scope>NUCLEOTIDE SEQUENCE</scope>
    <source>
        <strain evidence="6">KCTC 13126</strain>
    </source>
</reference>
<dbReference type="InterPro" id="IPR003594">
    <property type="entry name" value="HATPase_dom"/>
</dbReference>
<dbReference type="Proteomes" id="UP000617628">
    <property type="component" value="Unassembled WGS sequence"/>
</dbReference>
<dbReference type="PROSITE" id="PS50109">
    <property type="entry name" value="HIS_KIN"/>
    <property type="match status" value="1"/>
</dbReference>
<evidence type="ECO:0000313" key="6">
    <source>
        <dbReference type="EMBL" id="MBK1876199.1"/>
    </source>
</evidence>
<evidence type="ECO:0000256" key="2">
    <source>
        <dbReference type="ARBA" id="ARBA00022777"/>
    </source>
</evidence>
<dbReference type="GO" id="GO:0000155">
    <property type="term" value="F:phosphorelay sensor kinase activity"/>
    <property type="evidence" value="ECO:0007669"/>
    <property type="project" value="InterPro"/>
</dbReference>
<dbReference type="RefSeq" id="WP_200354415.1">
    <property type="nucleotide sequence ID" value="NZ_JAENIL010000007.1"/>
</dbReference>
<dbReference type="Pfam" id="PF07730">
    <property type="entry name" value="HisKA_3"/>
    <property type="match status" value="1"/>
</dbReference>
<comment type="caution">
    <text evidence="6">The sequence shown here is derived from an EMBL/GenBank/DDBJ whole genome shotgun (WGS) entry which is preliminary data.</text>
</comment>
<keyword evidence="7" id="KW-1185">Reference proteome</keyword>
<dbReference type="GO" id="GO:0046983">
    <property type="term" value="F:protein dimerization activity"/>
    <property type="evidence" value="ECO:0007669"/>
    <property type="project" value="InterPro"/>
</dbReference>
<organism evidence="6 7">
    <name type="scientific">Pelagicoccus mobilis</name>
    <dbReference type="NCBI Taxonomy" id="415221"/>
    <lineage>
        <taxon>Bacteria</taxon>
        <taxon>Pseudomonadati</taxon>
        <taxon>Verrucomicrobiota</taxon>
        <taxon>Opitutia</taxon>
        <taxon>Puniceicoccales</taxon>
        <taxon>Pelagicoccaceae</taxon>
        <taxon>Pelagicoccus</taxon>
    </lineage>
</organism>
<dbReference type="SUPFAM" id="SSF55874">
    <property type="entry name" value="ATPase domain of HSP90 chaperone/DNA topoisomerase II/histidine kinase"/>
    <property type="match status" value="1"/>
</dbReference>
<dbReference type="SMART" id="SM00387">
    <property type="entry name" value="HATPase_c"/>
    <property type="match status" value="1"/>
</dbReference>
<dbReference type="CDD" id="cd16917">
    <property type="entry name" value="HATPase_UhpB-NarQ-NarX-like"/>
    <property type="match status" value="1"/>
</dbReference>
<keyword evidence="4" id="KW-0812">Transmembrane</keyword>